<dbReference type="Gene3D" id="3.40.50.300">
    <property type="entry name" value="P-loop containing nucleotide triphosphate hydrolases"/>
    <property type="match status" value="1"/>
</dbReference>
<dbReference type="Pfam" id="PF13189">
    <property type="entry name" value="Cytidylate_kin2"/>
    <property type="match status" value="1"/>
</dbReference>
<reference evidence="1 2" key="1">
    <citation type="submission" date="2024-01" db="EMBL/GenBank/DDBJ databases">
        <title>Genome mining of biosynthetic gene clusters to explore secondary metabolites of Streptomyces sp.</title>
        <authorList>
            <person name="Baig A."/>
            <person name="Ajitkumar Shintre N."/>
            <person name="Kumar H."/>
            <person name="Anbarasu A."/>
            <person name="Ramaiah S."/>
        </authorList>
    </citation>
    <scope>NUCLEOTIDE SEQUENCE [LARGE SCALE GENOMIC DNA]</scope>
    <source>
        <strain evidence="1 2">A57</strain>
    </source>
</reference>
<keyword evidence="1" id="KW-0418">Kinase</keyword>
<organism evidence="1 2">
    <name type="scientific">Streptomyces broussonetiae</name>
    <dbReference type="NCBI Taxonomy" id="2686304"/>
    <lineage>
        <taxon>Bacteria</taxon>
        <taxon>Bacillati</taxon>
        <taxon>Actinomycetota</taxon>
        <taxon>Actinomycetes</taxon>
        <taxon>Kitasatosporales</taxon>
        <taxon>Streptomycetaceae</taxon>
        <taxon>Streptomyces</taxon>
    </lineage>
</organism>
<evidence type="ECO:0000313" key="1">
    <source>
        <dbReference type="EMBL" id="MFB8777277.1"/>
    </source>
</evidence>
<dbReference type="SUPFAM" id="SSF52540">
    <property type="entry name" value="P-loop containing nucleoside triphosphate hydrolases"/>
    <property type="match status" value="1"/>
</dbReference>
<sequence length="254" mass="28119">MDSGEQMIPIVLSGLTAAGKTTHAALLASALGVDALHATDILVRELAADERSVGDVWFRRMRELESLRDHSDVDDRVDAELTALVAAARGGPVVDSWAFPWYWKGEALRIWMGSDRLSRAWKCSVSARPAKNLSTEECAALIDEKDEASRERFLERYGFDLYTDRTVFDFVLDNSHLICAPTSEASRRGIRDFHTVLSACVESGTSGESEPLRRTLTDERLGPCVVGIGERLAAEWGWGPEETRTKPVLAARRL</sequence>
<dbReference type="RefSeq" id="WP_376735755.1">
    <property type="nucleotide sequence ID" value="NZ_JAYMRP010000042.1"/>
</dbReference>
<proteinExistence type="predicted"/>
<dbReference type="Proteomes" id="UP001585080">
    <property type="component" value="Unassembled WGS sequence"/>
</dbReference>
<dbReference type="GO" id="GO:0016301">
    <property type="term" value="F:kinase activity"/>
    <property type="evidence" value="ECO:0007669"/>
    <property type="project" value="UniProtKB-KW"/>
</dbReference>
<dbReference type="InterPro" id="IPR027417">
    <property type="entry name" value="P-loop_NTPase"/>
</dbReference>
<accession>A0ABV5EKA6</accession>
<keyword evidence="2" id="KW-1185">Reference proteome</keyword>
<evidence type="ECO:0000313" key="2">
    <source>
        <dbReference type="Proteomes" id="UP001585080"/>
    </source>
</evidence>
<dbReference type="EMBL" id="JAYMRP010000042">
    <property type="protein sequence ID" value="MFB8777277.1"/>
    <property type="molecule type" value="Genomic_DNA"/>
</dbReference>
<keyword evidence="1" id="KW-0808">Transferase</keyword>
<comment type="caution">
    <text evidence="1">The sequence shown here is derived from an EMBL/GenBank/DDBJ whole genome shotgun (WGS) entry which is preliminary data.</text>
</comment>
<gene>
    <name evidence="1" type="ORF">VSS16_31925</name>
</gene>
<name>A0ABV5EKA6_9ACTN</name>
<protein>
    <submittedName>
        <fullName evidence="1">Cytidylate kinase family protein</fullName>
    </submittedName>
</protein>